<proteinExistence type="inferred from homology"/>
<evidence type="ECO:0000259" key="3">
    <source>
        <dbReference type="PROSITE" id="PS51762"/>
    </source>
</evidence>
<feature type="chain" id="PRO_5002800210" evidence="2">
    <location>
        <begin position="27"/>
        <end position="300"/>
    </location>
</feature>
<reference evidence="4 5" key="1">
    <citation type="journal article" date="2011" name="J. Bacteriol.">
        <title>Genome sequence of Chthoniobacter flavus Ellin428, an aerobic heterotrophic soil bacterium.</title>
        <authorList>
            <person name="Kant R."/>
            <person name="van Passel M.W."/>
            <person name="Palva A."/>
            <person name="Lucas S."/>
            <person name="Lapidus A."/>
            <person name="Glavina Del Rio T."/>
            <person name="Dalin E."/>
            <person name="Tice H."/>
            <person name="Bruce D."/>
            <person name="Goodwin L."/>
            <person name="Pitluck S."/>
            <person name="Larimer F.W."/>
            <person name="Land M.L."/>
            <person name="Hauser L."/>
            <person name="Sangwan P."/>
            <person name="de Vos W.M."/>
            <person name="Janssen P.H."/>
            <person name="Smidt H."/>
        </authorList>
    </citation>
    <scope>NUCLEOTIDE SEQUENCE [LARGE SCALE GENOMIC DNA]</scope>
    <source>
        <strain evidence="4 5">Ellin428</strain>
    </source>
</reference>
<dbReference type="PANTHER" id="PTHR10963:SF55">
    <property type="entry name" value="GLYCOSIDE HYDROLASE FAMILY 16 PROTEIN"/>
    <property type="match status" value="1"/>
</dbReference>
<comment type="similarity">
    <text evidence="1">Belongs to the glycosyl hydrolase 16 family.</text>
</comment>
<dbReference type="PROSITE" id="PS51762">
    <property type="entry name" value="GH16_2"/>
    <property type="match status" value="1"/>
</dbReference>
<name>B4CV93_9BACT</name>
<keyword evidence="2" id="KW-0732">Signal</keyword>
<dbReference type="InterPro" id="IPR050546">
    <property type="entry name" value="Glycosyl_Hydrlase_16"/>
</dbReference>
<dbReference type="eggNOG" id="COG2273">
    <property type="taxonomic scope" value="Bacteria"/>
</dbReference>
<protein>
    <submittedName>
        <fullName evidence="4">Glycoside hydrolase family 16</fullName>
    </submittedName>
</protein>
<dbReference type="Pfam" id="PF00722">
    <property type="entry name" value="Glyco_hydro_16"/>
    <property type="match status" value="1"/>
</dbReference>
<dbReference type="Gene3D" id="2.60.120.200">
    <property type="match status" value="1"/>
</dbReference>
<keyword evidence="5" id="KW-1185">Reference proteome</keyword>
<dbReference type="EMBL" id="ABVL01000001">
    <property type="protein sequence ID" value="EDY21906.1"/>
    <property type="molecule type" value="Genomic_DNA"/>
</dbReference>
<evidence type="ECO:0000256" key="2">
    <source>
        <dbReference type="SAM" id="SignalP"/>
    </source>
</evidence>
<dbReference type="SUPFAM" id="SSF49899">
    <property type="entry name" value="Concanavalin A-like lectins/glucanases"/>
    <property type="match status" value="1"/>
</dbReference>
<evidence type="ECO:0000313" key="5">
    <source>
        <dbReference type="Proteomes" id="UP000005824"/>
    </source>
</evidence>
<dbReference type="InterPro" id="IPR013320">
    <property type="entry name" value="ConA-like_dom_sf"/>
</dbReference>
<evidence type="ECO:0000256" key="1">
    <source>
        <dbReference type="ARBA" id="ARBA00006865"/>
    </source>
</evidence>
<dbReference type="InParanoid" id="B4CV93"/>
<sequence precursor="true">MRLLCPPLSAIGLLALVSMASSPLVAAPPTGWKLVFNDEFEGQTLDASKWSTAMDFPGTHGPRYHNEFYLSYTLDEDVIVSDGVLRLRTEKRLVSGQEPMGLFDYSQGLVSTRDHFTFTYGYVEIRAKYPGGKGMWPCFWLMPEDENAWPPEFDIAEYYGGQHKMHHGLAYGSMRETKWDSSVDAETDFINDWHTIGLEWTAGKAVWYVDGVACKTVTADYVPGVPMYVILSNSVGAAGSAASAPDENTVFPNDFQIDYIRVYQPGQPIVKTEPPAPPVKAPALEPTKPIIAVLPAAPLP</sequence>
<dbReference type="InterPro" id="IPR000757">
    <property type="entry name" value="Beta-glucanase-like"/>
</dbReference>
<feature type="signal peptide" evidence="2">
    <location>
        <begin position="1"/>
        <end position="26"/>
    </location>
</feature>
<evidence type="ECO:0000313" key="4">
    <source>
        <dbReference type="EMBL" id="EDY21906.1"/>
    </source>
</evidence>
<dbReference type="Proteomes" id="UP000005824">
    <property type="component" value="Unassembled WGS sequence"/>
</dbReference>
<comment type="caution">
    <text evidence="4">The sequence shown here is derived from an EMBL/GenBank/DDBJ whole genome shotgun (WGS) entry which is preliminary data.</text>
</comment>
<keyword evidence="4" id="KW-0378">Hydrolase</keyword>
<dbReference type="GO" id="GO:0005975">
    <property type="term" value="P:carbohydrate metabolic process"/>
    <property type="evidence" value="ECO:0007669"/>
    <property type="project" value="InterPro"/>
</dbReference>
<dbReference type="PANTHER" id="PTHR10963">
    <property type="entry name" value="GLYCOSYL HYDROLASE-RELATED"/>
    <property type="match status" value="1"/>
</dbReference>
<dbReference type="AlphaFoldDB" id="B4CV93"/>
<organism evidence="4 5">
    <name type="scientific">Chthoniobacter flavus Ellin428</name>
    <dbReference type="NCBI Taxonomy" id="497964"/>
    <lineage>
        <taxon>Bacteria</taxon>
        <taxon>Pseudomonadati</taxon>
        <taxon>Verrucomicrobiota</taxon>
        <taxon>Spartobacteria</taxon>
        <taxon>Chthoniobacterales</taxon>
        <taxon>Chthoniobacteraceae</taxon>
        <taxon>Chthoniobacter</taxon>
    </lineage>
</organism>
<dbReference type="STRING" id="497964.CfE428DRAFT_0031"/>
<feature type="domain" description="GH16" evidence="3">
    <location>
        <begin position="20"/>
        <end position="268"/>
    </location>
</feature>
<accession>B4CV93</accession>
<dbReference type="GO" id="GO:0004553">
    <property type="term" value="F:hydrolase activity, hydrolyzing O-glycosyl compounds"/>
    <property type="evidence" value="ECO:0007669"/>
    <property type="project" value="InterPro"/>
</dbReference>
<dbReference type="CDD" id="cd08023">
    <property type="entry name" value="GH16_laminarinase_like"/>
    <property type="match status" value="1"/>
</dbReference>
<gene>
    <name evidence="4" type="ORF">CfE428DRAFT_0031</name>
</gene>